<comment type="caution">
    <text evidence="1">The sequence shown here is derived from an EMBL/GenBank/DDBJ whole genome shotgun (WGS) entry which is preliminary data.</text>
</comment>
<name>A0AAV7MAK7_PLEWA</name>
<reference evidence="1" key="1">
    <citation type="journal article" date="2022" name="bioRxiv">
        <title>Sequencing and chromosome-scale assembly of the giantPleurodeles waltlgenome.</title>
        <authorList>
            <person name="Brown T."/>
            <person name="Elewa A."/>
            <person name="Iarovenko S."/>
            <person name="Subramanian E."/>
            <person name="Araus A.J."/>
            <person name="Petzold A."/>
            <person name="Susuki M."/>
            <person name="Suzuki K.-i.T."/>
            <person name="Hayashi T."/>
            <person name="Toyoda A."/>
            <person name="Oliveira C."/>
            <person name="Osipova E."/>
            <person name="Leigh N.D."/>
            <person name="Simon A."/>
            <person name="Yun M.H."/>
        </authorList>
    </citation>
    <scope>NUCLEOTIDE SEQUENCE</scope>
    <source>
        <strain evidence="1">20211129_DDA</strain>
        <tissue evidence="1">Liver</tissue>
    </source>
</reference>
<dbReference type="Proteomes" id="UP001066276">
    <property type="component" value="Chromosome 10"/>
</dbReference>
<organism evidence="1 2">
    <name type="scientific">Pleurodeles waltl</name>
    <name type="common">Iberian ribbed newt</name>
    <dbReference type="NCBI Taxonomy" id="8319"/>
    <lineage>
        <taxon>Eukaryota</taxon>
        <taxon>Metazoa</taxon>
        <taxon>Chordata</taxon>
        <taxon>Craniata</taxon>
        <taxon>Vertebrata</taxon>
        <taxon>Euteleostomi</taxon>
        <taxon>Amphibia</taxon>
        <taxon>Batrachia</taxon>
        <taxon>Caudata</taxon>
        <taxon>Salamandroidea</taxon>
        <taxon>Salamandridae</taxon>
        <taxon>Pleurodelinae</taxon>
        <taxon>Pleurodeles</taxon>
    </lineage>
</organism>
<protein>
    <recommendedName>
        <fullName evidence="3">Secreted protein</fullName>
    </recommendedName>
</protein>
<proteinExistence type="predicted"/>
<evidence type="ECO:0000313" key="2">
    <source>
        <dbReference type="Proteomes" id="UP001066276"/>
    </source>
</evidence>
<accession>A0AAV7MAK7</accession>
<evidence type="ECO:0008006" key="3">
    <source>
        <dbReference type="Google" id="ProtNLM"/>
    </source>
</evidence>
<dbReference type="AlphaFoldDB" id="A0AAV7MAK7"/>
<gene>
    <name evidence="1" type="ORF">NDU88_004674</name>
</gene>
<keyword evidence="2" id="KW-1185">Reference proteome</keyword>
<dbReference type="EMBL" id="JANPWB010000014">
    <property type="protein sequence ID" value="KAJ1099574.1"/>
    <property type="molecule type" value="Genomic_DNA"/>
</dbReference>
<evidence type="ECO:0000313" key="1">
    <source>
        <dbReference type="EMBL" id="KAJ1099574.1"/>
    </source>
</evidence>
<sequence length="98" mass="11124">MAVAATCLKERQCPPCDLLLHLCVRQLFGSYCNAHSNDAITAILQTRAAKRNGIVLTAVWFVCGFWLNHHRLHIPSLIKVIDVQRSAAIIRHHRRDTQ</sequence>